<sequence>MRAGEMLLEDTYELDVGTPRAMVEGVKVEVEDEDEDGKGRGVAMNTSGRAKRAKRAKMEVQVSDTTLVFSPPSARKHAYTHGSSSLPTSRSTSRLPPGSPPALSSSPALSSPPPSVQVRLQQQEWCTRDLGSVFTYSLCPLDSVPPTPSIFASPPFIESSSEAQMTS</sequence>
<evidence type="ECO:0000256" key="1">
    <source>
        <dbReference type="SAM" id="MobiDB-lite"/>
    </source>
</evidence>
<dbReference type="InParanoid" id="A0A369K930"/>
<protein>
    <submittedName>
        <fullName evidence="2">Uncharacterized protein</fullName>
    </submittedName>
</protein>
<gene>
    <name evidence="2" type="ORF">Hypma_000024</name>
</gene>
<keyword evidence="3" id="KW-1185">Reference proteome</keyword>
<evidence type="ECO:0000313" key="3">
    <source>
        <dbReference type="Proteomes" id="UP000076154"/>
    </source>
</evidence>
<feature type="region of interest" description="Disordered" evidence="1">
    <location>
        <begin position="147"/>
        <end position="167"/>
    </location>
</feature>
<dbReference type="EMBL" id="LUEZ02000001">
    <property type="protein sequence ID" value="RDB31101.1"/>
    <property type="molecule type" value="Genomic_DNA"/>
</dbReference>
<dbReference type="AlphaFoldDB" id="A0A369K930"/>
<feature type="region of interest" description="Disordered" evidence="1">
    <location>
        <begin position="29"/>
        <end position="120"/>
    </location>
</feature>
<accession>A0A369K930</accession>
<evidence type="ECO:0000313" key="2">
    <source>
        <dbReference type="EMBL" id="RDB31101.1"/>
    </source>
</evidence>
<feature type="compositionally biased region" description="Low complexity" evidence="1">
    <location>
        <begin position="82"/>
        <end position="109"/>
    </location>
</feature>
<comment type="caution">
    <text evidence="2">The sequence shown here is derived from an EMBL/GenBank/DDBJ whole genome shotgun (WGS) entry which is preliminary data.</text>
</comment>
<feature type="compositionally biased region" description="Polar residues" evidence="1">
    <location>
        <begin position="158"/>
        <end position="167"/>
    </location>
</feature>
<name>A0A369K930_HYPMA</name>
<organism evidence="2 3">
    <name type="scientific">Hypsizygus marmoreus</name>
    <name type="common">White beech mushroom</name>
    <name type="synonym">Agaricus marmoreus</name>
    <dbReference type="NCBI Taxonomy" id="39966"/>
    <lineage>
        <taxon>Eukaryota</taxon>
        <taxon>Fungi</taxon>
        <taxon>Dikarya</taxon>
        <taxon>Basidiomycota</taxon>
        <taxon>Agaricomycotina</taxon>
        <taxon>Agaricomycetes</taxon>
        <taxon>Agaricomycetidae</taxon>
        <taxon>Agaricales</taxon>
        <taxon>Tricholomatineae</taxon>
        <taxon>Lyophyllaceae</taxon>
        <taxon>Hypsizygus</taxon>
    </lineage>
</organism>
<dbReference type="Proteomes" id="UP000076154">
    <property type="component" value="Unassembled WGS sequence"/>
</dbReference>
<proteinExistence type="predicted"/>
<reference evidence="2" key="1">
    <citation type="submission" date="2018-04" db="EMBL/GenBank/DDBJ databases">
        <title>Whole genome sequencing of Hypsizygus marmoreus.</title>
        <authorList>
            <person name="Choi I.-G."/>
            <person name="Min B."/>
            <person name="Kim J.-G."/>
            <person name="Kim S."/>
            <person name="Oh Y.-L."/>
            <person name="Kong W.-S."/>
            <person name="Park H."/>
            <person name="Jeong J."/>
            <person name="Song E.-S."/>
        </authorList>
    </citation>
    <scope>NUCLEOTIDE SEQUENCE [LARGE SCALE GENOMIC DNA]</scope>
    <source>
        <strain evidence="2">51987-8</strain>
    </source>
</reference>